<evidence type="ECO:0000256" key="6">
    <source>
        <dbReference type="ARBA" id="ARBA00022679"/>
    </source>
</evidence>
<dbReference type="FunFam" id="1.10.287.130:FF:000038">
    <property type="entry name" value="Sensory transduction histidine kinase"/>
    <property type="match status" value="1"/>
</dbReference>
<dbReference type="InterPro" id="IPR003018">
    <property type="entry name" value="GAF"/>
</dbReference>
<dbReference type="FunFam" id="3.30.565.10:FF:000010">
    <property type="entry name" value="Sensor histidine kinase RcsC"/>
    <property type="match status" value="1"/>
</dbReference>
<evidence type="ECO:0000259" key="17">
    <source>
        <dbReference type="PROSITE" id="PS50110"/>
    </source>
</evidence>
<dbReference type="SMART" id="SM00448">
    <property type="entry name" value="REC"/>
    <property type="match status" value="1"/>
</dbReference>
<dbReference type="PRINTS" id="PR00344">
    <property type="entry name" value="BCTRLSENSOR"/>
</dbReference>
<feature type="coiled-coil region" evidence="15">
    <location>
        <begin position="220"/>
        <end position="265"/>
    </location>
</feature>
<dbReference type="InterPro" id="IPR003661">
    <property type="entry name" value="HisK_dim/P_dom"/>
</dbReference>
<evidence type="ECO:0000256" key="14">
    <source>
        <dbReference type="PROSITE-ProRule" id="PRU00169"/>
    </source>
</evidence>
<evidence type="ECO:0000256" key="8">
    <source>
        <dbReference type="ARBA" id="ARBA00022777"/>
    </source>
</evidence>
<keyword evidence="15" id="KW-0175">Coiled coil</keyword>
<dbReference type="Pfam" id="PF00072">
    <property type="entry name" value="Response_reg"/>
    <property type="match status" value="1"/>
</dbReference>
<dbReference type="SUPFAM" id="SSF55874">
    <property type="entry name" value="ATPase domain of HSP90 chaperone/DNA topoisomerase II/histidine kinase"/>
    <property type="match status" value="1"/>
</dbReference>
<dbReference type="HOGENOM" id="CLU_000445_114_15_0"/>
<dbReference type="SMART" id="SM00388">
    <property type="entry name" value="HisKA"/>
    <property type="match status" value="1"/>
</dbReference>
<gene>
    <name evidence="18" type="ORF">OSCT_1702</name>
</gene>
<dbReference type="GO" id="GO:0000155">
    <property type="term" value="F:phosphorelay sensor kinase activity"/>
    <property type="evidence" value="ECO:0007669"/>
    <property type="project" value="InterPro"/>
</dbReference>
<accession>E1IEF1</accession>
<dbReference type="SUPFAM" id="SSF52172">
    <property type="entry name" value="CheY-like"/>
    <property type="match status" value="1"/>
</dbReference>
<keyword evidence="5 14" id="KW-0597">Phosphoprotein</keyword>
<evidence type="ECO:0000256" key="13">
    <source>
        <dbReference type="ARBA" id="ARBA00074306"/>
    </source>
</evidence>
<dbReference type="InterPro" id="IPR036890">
    <property type="entry name" value="HATPase_C_sf"/>
</dbReference>
<name>E1IEF1_9CHLR</name>
<keyword evidence="8" id="KW-0418">Kinase</keyword>
<comment type="caution">
    <text evidence="18">The sequence shown here is derived from an EMBL/GenBank/DDBJ whole genome shotgun (WGS) entry which is preliminary data.</text>
</comment>
<dbReference type="SMART" id="SM00387">
    <property type="entry name" value="HATPase_c"/>
    <property type="match status" value="1"/>
</dbReference>
<evidence type="ECO:0000256" key="4">
    <source>
        <dbReference type="ARBA" id="ARBA00012438"/>
    </source>
</evidence>
<dbReference type="STRING" id="765420.OSCT_1702"/>
<dbReference type="Gene3D" id="3.30.450.40">
    <property type="match status" value="1"/>
</dbReference>
<dbReference type="GO" id="GO:0005524">
    <property type="term" value="F:ATP binding"/>
    <property type="evidence" value="ECO:0007669"/>
    <property type="project" value="UniProtKB-KW"/>
</dbReference>
<dbReference type="EMBL" id="ADVR01000052">
    <property type="protein sequence ID" value="EFO80477.1"/>
    <property type="molecule type" value="Genomic_DNA"/>
</dbReference>
<dbReference type="GO" id="GO:0009927">
    <property type="term" value="F:histidine phosphotransfer kinase activity"/>
    <property type="evidence" value="ECO:0007669"/>
    <property type="project" value="TreeGrafter"/>
</dbReference>
<evidence type="ECO:0000256" key="2">
    <source>
        <dbReference type="ARBA" id="ARBA00004370"/>
    </source>
</evidence>
<evidence type="ECO:0000256" key="3">
    <source>
        <dbReference type="ARBA" id="ARBA00006402"/>
    </source>
</evidence>
<dbReference type="InterPro" id="IPR003594">
    <property type="entry name" value="HATPase_dom"/>
</dbReference>
<dbReference type="Pfam" id="PF01590">
    <property type="entry name" value="GAF"/>
    <property type="match status" value="1"/>
</dbReference>
<reference evidence="18 19" key="1">
    <citation type="journal article" date="2011" name="J. Bacteriol.">
        <title>Draft genome sequence of the anoxygenic filamentous phototrophic bacterium Oscillochloris trichoides subsp. DG-6.</title>
        <authorList>
            <person name="Kuznetsov B.B."/>
            <person name="Ivanovsky R.N."/>
            <person name="Keppen O.I."/>
            <person name="Sukhacheva M.V."/>
            <person name="Bumazhkin B.K."/>
            <person name="Patutina E.O."/>
            <person name="Beletsky A.V."/>
            <person name="Mardanov A.V."/>
            <person name="Baslerov R.V."/>
            <person name="Panteleeva A.N."/>
            <person name="Kolganova T.V."/>
            <person name="Ravin N.V."/>
            <person name="Skryabin K.G."/>
        </authorList>
    </citation>
    <scope>NUCLEOTIDE SEQUENCE [LARGE SCALE GENOMIC DNA]</scope>
    <source>
        <strain evidence="18 19">DG-6</strain>
    </source>
</reference>
<dbReference type="PANTHER" id="PTHR43047:SF63">
    <property type="entry name" value="HISTIDINE KINASE"/>
    <property type="match status" value="1"/>
</dbReference>
<dbReference type="PROSITE" id="PS50109">
    <property type="entry name" value="HIS_KIN"/>
    <property type="match status" value="1"/>
</dbReference>
<dbReference type="Proteomes" id="UP000054010">
    <property type="component" value="Unassembled WGS sequence"/>
</dbReference>
<evidence type="ECO:0000256" key="5">
    <source>
        <dbReference type="ARBA" id="ARBA00022553"/>
    </source>
</evidence>
<protein>
    <recommendedName>
        <fullName evidence="13">Circadian input-output histidine kinase CikA</fullName>
        <ecNumber evidence="4">2.7.13.3</ecNumber>
    </recommendedName>
</protein>
<keyword evidence="11" id="KW-0472">Membrane</keyword>
<dbReference type="OrthoDB" id="9757990at2"/>
<feature type="modified residue" description="4-aspartylphosphate" evidence="14">
    <location>
        <position position="585"/>
    </location>
</feature>
<keyword evidence="10" id="KW-0902">Two-component regulatory system</keyword>
<evidence type="ECO:0000313" key="18">
    <source>
        <dbReference type="EMBL" id="EFO80477.1"/>
    </source>
</evidence>
<dbReference type="InterPro" id="IPR029016">
    <property type="entry name" value="GAF-like_dom_sf"/>
</dbReference>
<evidence type="ECO:0000259" key="16">
    <source>
        <dbReference type="PROSITE" id="PS50109"/>
    </source>
</evidence>
<keyword evidence="12" id="KW-0131">Cell cycle</keyword>
<dbReference type="Gene3D" id="3.40.50.2300">
    <property type="match status" value="1"/>
</dbReference>
<proteinExistence type="inferred from homology"/>
<evidence type="ECO:0000256" key="15">
    <source>
        <dbReference type="SAM" id="Coils"/>
    </source>
</evidence>
<evidence type="ECO:0000256" key="7">
    <source>
        <dbReference type="ARBA" id="ARBA00022741"/>
    </source>
</evidence>
<dbReference type="Pfam" id="PF02518">
    <property type="entry name" value="HATPase_c"/>
    <property type="match status" value="1"/>
</dbReference>
<sequence length="657" mass="72969">MGSEPTAREAELRAEVARLQVEIAELRRVIPPDLLLDGDHTQWYLQTVQLRENERRARQIAETLQHASMALIQSLDLNQVLEALLDYLQKLVPYDSANVMLRDGWIFQVYSLRGYAQMSQQMQVRLIHFDAREHRITREILETQRSLIIRDTHGYPGWVEVASVAEVRSWMGIPIMSHGELLGIFSVNKEIPDFFTPEAVELAETLATMAAAAITNAQLYAQAQQELTERRRAEAALEAERAQLARRVEERTADLMVANAELERASRLKDEFLANMSHELRTPLNTILGRAEILAEGIYGPINQEQHEAVRSMSESGRHLLALINDILDLSKIEAGKLELQLSLVDMVTLCEASIRMVAQSALKKEIRLHSSISPQVDVIYADERRLKQILVNLLSNAVKFTPAGGQVELEVQTDPDQQSVSFTVSDTGIGIAEADMARLFQPFVQIDAGLTRQHDGTGLGLVLVQRLTEAHGGSVAVQSQEGLGSSFTVRLPWLHPQASASLDPDDLLHTLRQMGRIAADVAPVAPPQPLPPRWHILLAEDNEDNISLLLDFLPFHGYALTIARNGQEALDLARECHPDAILMDIQMPVMDGIEAIRRLRADPDPGLAHTPVIALTALAMPGDRDRCLAAGADAYIVKPLVLHDLPDQIAAVMHQS</sequence>
<comment type="similarity">
    <text evidence="3">In the N-terminal section; belongs to the phytochrome family.</text>
</comment>
<comment type="catalytic activity">
    <reaction evidence="1">
        <text>ATP + protein L-histidine = ADP + protein N-phospho-L-histidine.</text>
        <dbReference type="EC" id="2.7.13.3"/>
    </reaction>
</comment>
<dbReference type="CDD" id="cd00082">
    <property type="entry name" value="HisKA"/>
    <property type="match status" value="1"/>
</dbReference>
<evidence type="ECO:0000256" key="9">
    <source>
        <dbReference type="ARBA" id="ARBA00022840"/>
    </source>
</evidence>
<dbReference type="InterPro" id="IPR001789">
    <property type="entry name" value="Sig_transdc_resp-reg_receiver"/>
</dbReference>
<evidence type="ECO:0000256" key="1">
    <source>
        <dbReference type="ARBA" id="ARBA00000085"/>
    </source>
</evidence>
<dbReference type="GO" id="GO:0005886">
    <property type="term" value="C:plasma membrane"/>
    <property type="evidence" value="ECO:0007669"/>
    <property type="project" value="TreeGrafter"/>
</dbReference>
<dbReference type="InterPro" id="IPR005467">
    <property type="entry name" value="His_kinase_dom"/>
</dbReference>
<keyword evidence="7" id="KW-0547">Nucleotide-binding</keyword>
<dbReference type="Gene3D" id="1.10.287.130">
    <property type="match status" value="1"/>
</dbReference>
<evidence type="ECO:0000256" key="12">
    <source>
        <dbReference type="ARBA" id="ARBA00023306"/>
    </source>
</evidence>
<dbReference type="InterPro" id="IPR004358">
    <property type="entry name" value="Sig_transdc_His_kin-like_C"/>
</dbReference>
<dbReference type="PANTHER" id="PTHR43047">
    <property type="entry name" value="TWO-COMPONENT HISTIDINE PROTEIN KINASE"/>
    <property type="match status" value="1"/>
</dbReference>
<feature type="domain" description="Response regulatory" evidence="17">
    <location>
        <begin position="536"/>
        <end position="654"/>
    </location>
</feature>
<keyword evidence="19" id="KW-1185">Reference proteome</keyword>
<dbReference type="CDD" id="cd16922">
    <property type="entry name" value="HATPase_EvgS-ArcB-TorS-like"/>
    <property type="match status" value="1"/>
</dbReference>
<dbReference type="eggNOG" id="COG2205">
    <property type="taxonomic scope" value="Bacteria"/>
</dbReference>
<organism evidence="18 19">
    <name type="scientific">Oscillochloris trichoides DG-6</name>
    <dbReference type="NCBI Taxonomy" id="765420"/>
    <lineage>
        <taxon>Bacteria</taxon>
        <taxon>Bacillati</taxon>
        <taxon>Chloroflexota</taxon>
        <taxon>Chloroflexia</taxon>
        <taxon>Chloroflexales</taxon>
        <taxon>Chloroflexineae</taxon>
        <taxon>Oscillochloridaceae</taxon>
        <taxon>Oscillochloris</taxon>
    </lineage>
</organism>
<feature type="domain" description="Histidine kinase" evidence="16">
    <location>
        <begin position="275"/>
        <end position="496"/>
    </location>
</feature>
<dbReference type="InterPro" id="IPR011006">
    <property type="entry name" value="CheY-like_superfamily"/>
</dbReference>
<dbReference type="Pfam" id="PF00512">
    <property type="entry name" value="HisKA"/>
    <property type="match status" value="1"/>
</dbReference>
<evidence type="ECO:0000256" key="11">
    <source>
        <dbReference type="ARBA" id="ARBA00023136"/>
    </source>
</evidence>
<comment type="subcellular location">
    <subcellularLocation>
        <location evidence="2">Membrane</location>
    </subcellularLocation>
</comment>
<keyword evidence="6" id="KW-0808">Transferase</keyword>
<evidence type="ECO:0000313" key="19">
    <source>
        <dbReference type="Proteomes" id="UP000054010"/>
    </source>
</evidence>
<dbReference type="SUPFAM" id="SSF47384">
    <property type="entry name" value="Homodimeric domain of signal transducing histidine kinase"/>
    <property type="match status" value="1"/>
</dbReference>
<dbReference type="InterPro" id="IPR036097">
    <property type="entry name" value="HisK_dim/P_sf"/>
</dbReference>
<evidence type="ECO:0000256" key="10">
    <source>
        <dbReference type="ARBA" id="ARBA00023012"/>
    </source>
</evidence>
<dbReference type="AlphaFoldDB" id="E1IEF1"/>
<dbReference type="SUPFAM" id="SSF55781">
    <property type="entry name" value="GAF domain-like"/>
    <property type="match status" value="1"/>
</dbReference>
<dbReference type="SMART" id="SM00065">
    <property type="entry name" value="GAF"/>
    <property type="match status" value="1"/>
</dbReference>
<dbReference type="PROSITE" id="PS50110">
    <property type="entry name" value="RESPONSE_REGULATORY"/>
    <property type="match status" value="1"/>
</dbReference>
<dbReference type="EC" id="2.7.13.3" evidence="4"/>
<dbReference type="Gene3D" id="3.30.565.10">
    <property type="entry name" value="Histidine kinase-like ATPase, C-terminal domain"/>
    <property type="match status" value="1"/>
</dbReference>
<keyword evidence="9" id="KW-0067">ATP-binding</keyword>